<accession>A0AAD9TYY5</accession>
<dbReference type="Pfam" id="PF01453">
    <property type="entry name" value="B_lectin"/>
    <property type="match status" value="1"/>
</dbReference>
<name>A0AAD9TYY5_9ROSI</name>
<sequence length="112" mass="12196">MLVYGIDFRKNKLFGLLTEPVKNNSTGIFKIGEDGNLAVFDGTAKNDPVWSTNVSMATTNSSAKLEPSGNLVLVTAEKPLSGRALIIQPTHVGCKIVNKNIIKPSKYINHKR</sequence>
<keyword evidence="1" id="KW-0732">Signal</keyword>
<evidence type="ECO:0000256" key="3">
    <source>
        <dbReference type="ARBA" id="ARBA00023180"/>
    </source>
</evidence>
<dbReference type="EMBL" id="JANJYI010000006">
    <property type="protein sequence ID" value="KAK2644318.1"/>
    <property type="molecule type" value="Genomic_DNA"/>
</dbReference>
<reference evidence="5" key="1">
    <citation type="journal article" date="2023" name="Plant J.">
        <title>Genome sequences and population genomics provide insights into the demographic history, inbreeding, and mutation load of two 'living fossil' tree species of Dipteronia.</title>
        <authorList>
            <person name="Feng Y."/>
            <person name="Comes H.P."/>
            <person name="Chen J."/>
            <person name="Zhu S."/>
            <person name="Lu R."/>
            <person name="Zhang X."/>
            <person name="Li P."/>
            <person name="Qiu J."/>
            <person name="Olsen K.M."/>
            <person name="Qiu Y."/>
        </authorList>
    </citation>
    <scope>NUCLEOTIDE SEQUENCE</scope>
    <source>
        <strain evidence="5">KIB01</strain>
    </source>
</reference>
<gene>
    <name evidence="5" type="ORF">Ddye_019513</name>
</gene>
<evidence type="ECO:0000313" key="5">
    <source>
        <dbReference type="EMBL" id="KAK2644318.1"/>
    </source>
</evidence>
<dbReference type="Proteomes" id="UP001280121">
    <property type="component" value="Unassembled WGS sequence"/>
</dbReference>
<dbReference type="Gene3D" id="2.90.10.10">
    <property type="entry name" value="Bulb-type lectin domain"/>
    <property type="match status" value="1"/>
</dbReference>
<dbReference type="PROSITE" id="PS50927">
    <property type="entry name" value="BULB_LECTIN"/>
    <property type="match status" value="1"/>
</dbReference>
<dbReference type="InterPro" id="IPR001480">
    <property type="entry name" value="Bulb-type_lectin_dom"/>
</dbReference>
<comment type="caution">
    <text evidence="5">The sequence shown here is derived from an EMBL/GenBank/DDBJ whole genome shotgun (WGS) entry which is preliminary data.</text>
</comment>
<dbReference type="SUPFAM" id="SSF51110">
    <property type="entry name" value="alpha-D-mannose-specific plant lectins"/>
    <property type="match status" value="1"/>
</dbReference>
<dbReference type="AlphaFoldDB" id="A0AAD9TYY5"/>
<dbReference type="InterPro" id="IPR036426">
    <property type="entry name" value="Bulb-type_lectin_dom_sf"/>
</dbReference>
<protein>
    <recommendedName>
        <fullName evidence="4">Bulb-type lectin domain-containing protein</fullName>
    </recommendedName>
</protein>
<keyword evidence="2" id="KW-1015">Disulfide bond</keyword>
<organism evidence="5 6">
    <name type="scientific">Dipteronia dyeriana</name>
    <dbReference type="NCBI Taxonomy" id="168575"/>
    <lineage>
        <taxon>Eukaryota</taxon>
        <taxon>Viridiplantae</taxon>
        <taxon>Streptophyta</taxon>
        <taxon>Embryophyta</taxon>
        <taxon>Tracheophyta</taxon>
        <taxon>Spermatophyta</taxon>
        <taxon>Magnoliopsida</taxon>
        <taxon>eudicotyledons</taxon>
        <taxon>Gunneridae</taxon>
        <taxon>Pentapetalae</taxon>
        <taxon>rosids</taxon>
        <taxon>malvids</taxon>
        <taxon>Sapindales</taxon>
        <taxon>Sapindaceae</taxon>
        <taxon>Hippocastanoideae</taxon>
        <taxon>Acereae</taxon>
        <taxon>Dipteronia</taxon>
    </lineage>
</organism>
<proteinExistence type="predicted"/>
<evidence type="ECO:0000256" key="1">
    <source>
        <dbReference type="ARBA" id="ARBA00022729"/>
    </source>
</evidence>
<keyword evidence="6" id="KW-1185">Reference proteome</keyword>
<keyword evidence="3" id="KW-0325">Glycoprotein</keyword>
<feature type="domain" description="Bulb-type lectin" evidence="4">
    <location>
        <begin position="1"/>
        <end position="86"/>
    </location>
</feature>
<evidence type="ECO:0000313" key="6">
    <source>
        <dbReference type="Proteomes" id="UP001280121"/>
    </source>
</evidence>
<evidence type="ECO:0000256" key="2">
    <source>
        <dbReference type="ARBA" id="ARBA00023157"/>
    </source>
</evidence>
<evidence type="ECO:0000259" key="4">
    <source>
        <dbReference type="PROSITE" id="PS50927"/>
    </source>
</evidence>